<evidence type="ECO:0000313" key="5">
    <source>
        <dbReference type="Proteomes" id="UP001321749"/>
    </source>
</evidence>
<evidence type="ECO:0000256" key="2">
    <source>
        <dbReference type="ARBA" id="ARBA00023043"/>
    </source>
</evidence>
<evidence type="ECO:0000256" key="1">
    <source>
        <dbReference type="ARBA" id="ARBA00022737"/>
    </source>
</evidence>
<comment type="caution">
    <text evidence="4">The sequence shown here is derived from an EMBL/GenBank/DDBJ whole genome shotgun (WGS) entry which is preliminary data.</text>
</comment>
<dbReference type="InterPro" id="IPR002110">
    <property type="entry name" value="Ankyrin_rpt"/>
</dbReference>
<name>A0AAV9HSZ2_9PEZI</name>
<dbReference type="Proteomes" id="UP001321749">
    <property type="component" value="Unassembled WGS sequence"/>
</dbReference>
<dbReference type="PROSITE" id="PS50088">
    <property type="entry name" value="ANK_REPEAT"/>
    <property type="match status" value="3"/>
</dbReference>
<reference evidence="4" key="1">
    <citation type="journal article" date="2023" name="Mol. Phylogenet. Evol.">
        <title>Genome-scale phylogeny and comparative genomics of the fungal order Sordariales.</title>
        <authorList>
            <person name="Hensen N."/>
            <person name="Bonometti L."/>
            <person name="Westerberg I."/>
            <person name="Brannstrom I.O."/>
            <person name="Guillou S."/>
            <person name="Cros-Aarteil S."/>
            <person name="Calhoun S."/>
            <person name="Haridas S."/>
            <person name="Kuo A."/>
            <person name="Mondo S."/>
            <person name="Pangilinan J."/>
            <person name="Riley R."/>
            <person name="LaButti K."/>
            <person name="Andreopoulos B."/>
            <person name="Lipzen A."/>
            <person name="Chen C."/>
            <person name="Yan M."/>
            <person name="Daum C."/>
            <person name="Ng V."/>
            <person name="Clum A."/>
            <person name="Steindorff A."/>
            <person name="Ohm R.A."/>
            <person name="Martin F."/>
            <person name="Silar P."/>
            <person name="Natvig D.O."/>
            <person name="Lalanne C."/>
            <person name="Gautier V."/>
            <person name="Ament-Velasquez S.L."/>
            <person name="Kruys A."/>
            <person name="Hutchinson M.I."/>
            <person name="Powell A.J."/>
            <person name="Barry K."/>
            <person name="Miller A.N."/>
            <person name="Grigoriev I.V."/>
            <person name="Debuchy R."/>
            <person name="Gladieux P."/>
            <person name="Hiltunen Thoren M."/>
            <person name="Johannesson H."/>
        </authorList>
    </citation>
    <scope>NUCLEOTIDE SEQUENCE</scope>
    <source>
        <strain evidence="4">PSN324</strain>
    </source>
</reference>
<proteinExistence type="predicted"/>
<dbReference type="PANTHER" id="PTHR24166">
    <property type="entry name" value="ROLLING PEBBLES, ISOFORM B"/>
    <property type="match status" value="1"/>
</dbReference>
<dbReference type="SMART" id="SM00248">
    <property type="entry name" value="ANK"/>
    <property type="match status" value="12"/>
</dbReference>
<dbReference type="InterPro" id="IPR050889">
    <property type="entry name" value="Dendritic_Spine_Reg/Scaffold"/>
</dbReference>
<dbReference type="PANTHER" id="PTHR24166:SF48">
    <property type="entry name" value="PROTEIN VAPYRIN"/>
    <property type="match status" value="1"/>
</dbReference>
<feature type="repeat" description="ANK" evidence="3">
    <location>
        <begin position="320"/>
        <end position="352"/>
    </location>
</feature>
<dbReference type="Pfam" id="PF12796">
    <property type="entry name" value="Ank_2"/>
    <property type="match status" value="1"/>
</dbReference>
<evidence type="ECO:0000256" key="3">
    <source>
        <dbReference type="PROSITE-ProRule" id="PRU00023"/>
    </source>
</evidence>
<sequence>MASFENLPTELLLMIADRVDPPETQPSVLISTASPANLASLSMVNRRLHGLFTNTLYDRYGHLALALACQKPSLDILKAVVREARDEQQKCARINDRVPLRYILQNRKLVRINDVDRADWPVFHQADTGPRWDVVATPLHLACAGGHDDIVEFLLENGADMKAESLNYCECLLANDYPWNYDEEEGGTRVNIPRWLPLHHAFCCGHTSTILLMLKRGAPLIISGDSPDHGYEATKVNVLHMAAAHGQVLVAQHLLDLWKQGLIDLCRLNPTSHFPRDWEDWDNYSPIHYLVLCADYSSVVAIAKLYQDIGIDVDFQFDHLALKPLVVACRLGSFTAARALLEAGADPHATDRFGTACMAFAMMANYEAWASRRQSKTTWELERLRLIRELARANAFSAYPLSDAAQLGCVNEIKFLLGLGTYYVDQVDDDLMTPLAYAAQNGHVEIAQTLLAAGASVSHFQGSDTAAAHCANREPITGGHAEVLRILLEHGATIGFCHNSERPNMKTWEYSGSVLDDAMWRVEHAIQLGGVTAIESSTFNFILKHSTPVNFPQICWEEAMSVVFEAVHLELSRRDGQLVKMLAEYGNRHGFVLNDSTLCTMLENLIARNNLHDFDLFFSLGDSVGVLGTAGYVTRSAALVLAMANYSLGELALGKPIGVIRHLLEDRPIPKGRIRMLGDATLLHLACYMGEPTIVQMILDSGHYDLQELWWSATPLMFAIKVEDLASRLEIIRLLLSRGADPFLAPVDIIDTDDVQPACTDEVPDILDLGNLPLSRNIRECLNRLAECQKFGIFRELLPPNDDFVADENHPDRIALPASVTDFSPFELAIVQGELKIIAEILKHQPLRERVPKRKHRRSPQSYLNLAIKSGSFKCLRFLLLAGANPNADPVYPLLSYHLKRLFFSCEQKLYHSVPKEDSGSPIINLEWLGREIAMLGWLLEAGADPTARSTRLPRSFIDQLEDLNHVPIFPEFSIYATLVKTLLLDAFTVETASEPGPDVEKTVRFNLQDTEEWPKEGALDSEEWSLWPKSWREWKVRCIKLITEAKGGE</sequence>
<protein>
    <recommendedName>
        <fullName evidence="6">Ankyrin</fullName>
    </recommendedName>
</protein>
<dbReference type="Pfam" id="PF00023">
    <property type="entry name" value="Ank"/>
    <property type="match status" value="2"/>
</dbReference>
<keyword evidence="5" id="KW-1185">Reference proteome</keyword>
<keyword evidence="2 3" id="KW-0040">ANK repeat</keyword>
<organism evidence="4 5">
    <name type="scientific">Cladorrhinum samala</name>
    <dbReference type="NCBI Taxonomy" id="585594"/>
    <lineage>
        <taxon>Eukaryota</taxon>
        <taxon>Fungi</taxon>
        <taxon>Dikarya</taxon>
        <taxon>Ascomycota</taxon>
        <taxon>Pezizomycotina</taxon>
        <taxon>Sordariomycetes</taxon>
        <taxon>Sordariomycetidae</taxon>
        <taxon>Sordariales</taxon>
        <taxon>Podosporaceae</taxon>
        <taxon>Cladorrhinum</taxon>
    </lineage>
</organism>
<dbReference type="EMBL" id="MU864954">
    <property type="protein sequence ID" value="KAK4463939.1"/>
    <property type="molecule type" value="Genomic_DNA"/>
</dbReference>
<dbReference type="AlphaFoldDB" id="A0AAV9HSZ2"/>
<accession>A0AAV9HSZ2</accession>
<dbReference type="SUPFAM" id="SSF48403">
    <property type="entry name" value="Ankyrin repeat"/>
    <property type="match status" value="3"/>
</dbReference>
<feature type="repeat" description="ANK" evidence="3">
    <location>
        <begin position="137"/>
        <end position="166"/>
    </location>
</feature>
<gene>
    <name evidence="4" type="ORF">QBC42DRAFT_345150</name>
</gene>
<keyword evidence="1" id="KW-0677">Repeat</keyword>
<dbReference type="InterPro" id="IPR036770">
    <property type="entry name" value="Ankyrin_rpt-contain_sf"/>
</dbReference>
<dbReference type="Gene3D" id="1.25.40.20">
    <property type="entry name" value="Ankyrin repeat-containing domain"/>
    <property type="match status" value="4"/>
</dbReference>
<reference evidence="4" key="2">
    <citation type="submission" date="2023-06" db="EMBL/GenBank/DDBJ databases">
        <authorList>
            <consortium name="Lawrence Berkeley National Laboratory"/>
            <person name="Mondo S.J."/>
            <person name="Hensen N."/>
            <person name="Bonometti L."/>
            <person name="Westerberg I."/>
            <person name="Brannstrom I.O."/>
            <person name="Guillou S."/>
            <person name="Cros-Aarteil S."/>
            <person name="Calhoun S."/>
            <person name="Haridas S."/>
            <person name="Kuo A."/>
            <person name="Pangilinan J."/>
            <person name="Riley R."/>
            <person name="Labutti K."/>
            <person name="Andreopoulos B."/>
            <person name="Lipzen A."/>
            <person name="Chen C."/>
            <person name="Yanf M."/>
            <person name="Daum C."/>
            <person name="Ng V."/>
            <person name="Clum A."/>
            <person name="Steindorff A."/>
            <person name="Ohm R."/>
            <person name="Martin F."/>
            <person name="Silar P."/>
            <person name="Natvig D."/>
            <person name="Lalanne C."/>
            <person name="Gautier V."/>
            <person name="Ament-Velasquez S.L."/>
            <person name="Kruys A."/>
            <person name="Hutchinson M.I."/>
            <person name="Powell A.J."/>
            <person name="Barry K."/>
            <person name="Miller A.N."/>
            <person name="Grigoriev I.V."/>
            <person name="Debuchy R."/>
            <person name="Gladieux P."/>
            <person name="Thoren M.H."/>
            <person name="Johannesson H."/>
        </authorList>
    </citation>
    <scope>NUCLEOTIDE SEQUENCE</scope>
    <source>
        <strain evidence="4">PSN324</strain>
    </source>
</reference>
<evidence type="ECO:0008006" key="6">
    <source>
        <dbReference type="Google" id="ProtNLM"/>
    </source>
</evidence>
<evidence type="ECO:0000313" key="4">
    <source>
        <dbReference type="EMBL" id="KAK4463939.1"/>
    </source>
</evidence>
<dbReference type="PROSITE" id="PS50297">
    <property type="entry name" value="ANK_REP_REGION"/>
    <property type="match status" value="2"/>
</dbReference>
<feature type="repeat" description="ANK" evidence="3">
    <location>
        <begin position="430"/>
        <end position="462"/>
    </location>
</feature>